<comment type="similarity">
    <text evidence="2">Belongs to the EamA transporter family.</text>
</comment>
<evidence type="ECO:0000313" key="10">
    <source>
        <dbReference type="Proteomes" id="UP000660339"/>
    </source>
</evidence>
<organism evidence="9 10">
    <name type="scientific">Catellatospora methionotrophica</name>
    <dbReference type="NCBI Taxonomy" id="121620"/>
    <lineage>
        <taxon>Bacteria</taxon>
        <taxon>Bacillati</taxon>
        <taxon>Actinomycetota</taxon>
        <taxon>Actinomycetes</taxon>
        <taxon>Micromonosporales</taxon>
        <taxon>Micromonosporaceae</taxon>
        <taxon>Catellatospora</taxon>
    </lineage>
</organism>
<dbReference type="PANTHER" id="PTHR32322">
    <property type="entry name" value="INNER MEMBRANE TRANSPORTER"/>
    <property type="match status" value="1"/>
</dbReference>
<keyword evidence="10" id="KW-1185">Reference proteome</keyword>
<feature type="transmembrane region" description="Helical" evidence="7">
    <location>
        <begin position="150"/>
        <end position="167"/>
    </location>
</feature>
<reference evidence="9" key="1">
    <citation type="submission" date="2021-01" db="EMBL/GenBank/DDBJ databases">
        <title>Whole genome shotgun sequence of Catellatospora methionotrophica NBRC 14553.</title>
        <authorList>
            <person name="Komaki H."/>
            <person name="Tamura T."/>
        </authorList>
    </citation>
    <scope>NUCLEOTIDE SEQUENCE</scope>
    <source>
        <strain evidence="9">NBRC 14553</strain>
    </source>
</reference>
<dbReference type="SUPFAM" id="SSF103481">
    <property type="entry name" value="Multidrug resistance efflux transporter EmrE"/>
    <property type="match status" value="2"/>
</dbReference>
<evidence type="ECO:0000256" key="4">
    <source>
        <dbReference type="ARBA" id="ARBA00022989"/>
    </source>
</evidence>
<feature type="transmembrane region" description="Helical" evidence="7">
    <location>
        <begin position="34"/>
        <end position="54"/>
    </location>
</feature>
<sequence>MTAGDLPFCSMTATVSAPALVSAPITRSARRGTVLVLVSATGFGMSAVFAKQAYAAGFNVPTMLTGRFVLAAALLWAVVAWRRAPLPRGRALAVCVGLGAVGYALQSGFYFGSLARIDASLTALLLYAYPGLVTVLAIALRRERPDRRRLAALACSAAGLLLMLGAGGVGGSAATGGVLLALGAAVAYALYLTVSAGLPAELDIFAVTAVVCSSAAASLAVAGLATGSLHAPHEASGWVWTALLAVVSTVVPIAGIFVGVRDVGASTAAILSCAEPAVTVATTALVYGERLSPAQAAGGLAVLASVAVLQLRRRAKAVPVAAPAPEVSCDVPSPAAGDERETPRTPRRRGGTARWGLRPRRPGGVGSRPVGAGRPVRVDRPVTRGGAHPGAETDRGPRHRRGAGG</sequence>
<evidence type="ECO:0000313" key="9">
    <source>
        <dbReference type="EMBL" id="GIG17551.1"/>
    </source>
</evidence>
<evidence type="ECO:0000256" key="3">
    <source>
        <dbReference type="ARBA" id="ARBA00022692"/>
    </source>
</evidence>
<dbReference type="Pfam" id="PF00892">
    <property type="entry name" value="EamA"/>
    <property type="match status" value="2"/>
</dbReference>
<gene>
    <name evidence="9" type="ORF">Cme02nite_58830</name>
</gene>
<accession>A0A8J3PH73</accession>
<dbReference type="InterPro" id="IPR050638">
    <property type="entry name" value="AA-Vitamin_Transporters"/>
</dbReference>
<feature type="domain" description="EamA" evidence="8">
    <location>
        <begin position="177"/>
        <end position="309"/>
    </location>
</feature>
<evidence type="ECO:0000256" key="2">
    <source>
        <dbReference type="ARBA" id="ARBA00007362"/>
    </source>
</evidence>
<keyword evidence="3 7" id="KW-0812">Transmembrane</keyword>
<name>A0A8J3PH73_9ACTN</name>
<feature type="compositionally biased region" description="Basic residues" evidence="6">
    <location>
        <begin position="345"/>
        <end position="361"/>
    </location>
</feature>
<feature type="transmembrane region" description="Helical" evidence="7">
    <location>
        <begin position="173"/>
        <end position="192"/>
    </location>
</feature>
<feature type="transmembrane region" description="Helical" evidence="7">
    <location>
        <begin position="60"/>
        <end position="79"/>
    </location>
</feature>
<evidence type="ECO:0000256" key="1">
    <source>
        <dbReference type="ARBA" id="ARBA00004141"/>
    </source>
</evidence>
<feature type="region of interest" description="Disordered" evidence="6">
    <location>
        <begin position="322"/>
        <end position="405"/>
    </location>
</feature>
<protein>
    <recommendedName>
        <fullName evidence="8">EamA domain-containing protein</fullName>
    </recommendedName>
</protein>
<comment type="subcellular location">
    <subcellularLocation>
        <location evidence="1">Membrane</location>
        <topology evidence="1">Multi-pass membrane protein</topology>
    </subcellularLocation>
</comment>
<evidence type="ECO:0000256" key="6">
    <source>
        <dbReference type="SAM" id="MobiDB-lite"/>
    </source>
</evidence>
<keyword evidence="5 7" id="KW-0472">Membrane</keyword>
<feature type="transmembrane region" description="Helical" evidence="7">
    <location>
        <begin position="91"/>
        <end position="111"/>
    </location>
</feature>
<keyword evidence="4 7" id="KW-1133">Transmembrane helix</keyword>
<evidence type="ECO:0000256" key="7">
    <source>
        <dbReference type="SAM" id="Phobius"/>
    </source>
</evidence>
<feature type="domain" description="EamA" evidence="8">
    <location>
        <begin position="31"/>
        <end position="164"/>
    </location>
</feature>
<dbReference type="InterPro" id="IPR000620">
    <property type="entry name" value="EamA_dom"/>
</dbReference>
<dbReference type="Proteomes" id="UP000660339">
    <property type="component" value="Unassembled WGS sequence"/>
</dbReference>
<dbReference type="AlphaFoldDB" id="A0A8J3PH73"/>
<evidence type="ECO:0000256" key="5">
    <source>
        <dbReference type="ARBA" id="ARBA00023136"/>
    </source>
</evidence>
<dbReference type="InterPro" id="IPR037185">
    <property type="entry name" value="EmrE-like"/>
</dbReference>
<evidence type="ECO:0000259" key="8">
    <source>
        <dbReference type="Pfam" id="PF00892"/>
    </source>
</evidence>
<dbReference type="PANTHER" id="PTHR32322:SF2">
    <property type="entry name" value="EAMA DOMAIN-CONTAINING PROTEIN"/>
    <property type="match status" value="1"/>
</dbReference>
<comment type="caution">
    <text evidence="9">The sequence shown here is derived from an EMBL/GenBank/DDBJ whole genome shotgun (WGS) entry which is preliminary data.</text>
</comment>
<feature type="transmembrane region" description="Helical" evidence="7">
    <location>
        <begin position="204"/>
        <end position="225"/>
    </location>
</feature>
<feature type="transmembrane region" description="Helical" evidence="7">
    <location>
        <begin position="237"/>
        <end position="260"/>
    </location>
</feature>
<dbReference type="EMBL" id="BONJ01000032">
    <property type="protein sequence ID" value="GIG17551.1"/>
    <property type="molecule type" value="Genomic_DNA"/>
</dbReference>
<proteinExistence type="inferred from homology"/>
<feature type="transmembrane region" description="Helical" evidence="7">
    <location>
        <begin position="117"/>
        <end position="138"/>
    </location>
</feature>
<dbReference type="GO" id="GO:0016020">
    <property type="term" value="C:membrane"/>
    <property type="evidence" value="ECO:0007669"/>
    <property type="project" value="UniProtKB-SubCell"/>
</dbReference>